<dbReference type="AlphaFoldDB" id="A0A2R6XKJ9"/>
<gene>
    <name evidence="1" type="ORF">MARPO_0010s0014</name>
</gene>
<dbReference type="PANTHER" id="PTHR36778">
    <property type="entry name" value="CADMIUM-INDUCED PROTEIN AS8"/>
    <property type="match status" value="1"/>
</dbReference>
<dbReference type="Gramene" id="Mp5g24440.1">
    <property type="protein sequence ID" value="Mp5g24440.1.cds1"/>
    <property type="gene ID" value="Mp5g24440"/>
</dbReference>
<reference evidence="2" key="1">
    <citation type="journal article" date="2017" name="Cell">
        <title>Insights into land plant evolution garnered from the Marchantia polymorpha genome.</title>
        <authorList>
            <person name="Bowman J.L."/>
            <person name="Kohchi T."/>
            <person name="Yamato K.T."/>
            <person name="Jenkins J."/>
            <person name="Shu S."/>
            <person name="Ishizaki K."/>
            <person name="Yamaoka S."/>
            <person name="Nishihama R."/>
            <person name="Nakamura Y."/>
            <person name="Berger F."/>
            <person name="Adam C."/>
            <person name="Aki S.S."/>
            <person name="Althoff F."/>
            <person name="Araki T."/>
            <person name="Arteaga-Vazquez M.A."/>
            <person name="Balasubrmanian S."/>
            <person name="Barry K."/>
            <person name="Bauer D."/>
            <person name="Boehm C.R."/>
            <person name="Briginshaw L."/>
            <person name="Caballero-Perez J."/>
            <person name="Catarino B."/>
            <person name="Chen F."/>
            <person name="Chiyoda S."/>
            <person name="Chovatia M."/>
            <person name="Davies K.M."/>
            <person name="Delmans M."/>
            <person name="Demura T."/>
            <person name="Dierschke T."/>
            <person name="Dolan L."/>
            <person name="Dorantes-Acosta A.E."/>
            <person name="Eklund D.M."/>
            <person name="Florent S.N."/>
            <person name="Flores-Sandoval E."/>
            <person name="Fujiyama A."/>
            <person name="Fukuzawa H."/>
            <person name="Galik B."/>
            <person name="Grimanelli D."/>
            <person name="Grimwood J."/>
            <person name="Grossniklaus U."/>
            <person name="Hamada T."/>
            <person name="Haseloff J."/>
            <person name="Hetherington A.J."/>
            <person name="Higo A."/>
            <person name="Hirakawa Y."/>
            <person name="Hundley H.N."/>
            <person name="Ikeda Y."/>
            <person name="Inoue K."/>
            <person name="Inoue S.I."/>
            <person name="Ishida S."/>
            <person name="Jia Q."/>
            <person name="Kakita M."/>
            <person name="Kanazawa T."/>
            <person name="Kawai Y."/>
            <person name="Kawashima T."/>
            <person name="Kennedy M."/>
            <person name="Kinose K."/>
            <person name="Kinoshita T."/>
            <person name="Kohara Y."/>
            <person name="Koide E."/>
            <person name="Komatsu K."/>
            <person name="Kopischke S."/>
            <person name="Kubo M."/>
            <person name="Kyozuka J."/>
            <person name="Lagercrantz U."/>
            <person name="Lin S.S."/>
            <person name="Lindquist E."/>
            <person name="Lipzen A.M."/>
            <person name="Lu C.W."/>
            <person name="De Luna E."/>
            <person name="Martienssen R.A."/>
            <person name="Minamino N."/>
            <person name="Mizutani M."/>
            <person name="Mizutani M."/>
            <person name="Mochizuki N."/>
            <person name="Monte I."/>
            <person name="Mosher R."/>
            <person name="Nagasaki H."/>
            <person name="Nakagami H."/>
            <person name="Naramoto S."/>
            <person name="Nishitani K."/>
            <person name="Ohtani M."/>
            <person name="Okamoto T."/>
            <person name="Okumura M."/>
            <person name="Phillips J."/>
            <person name="Pollak B."/>
            <person name="Reinders A."/>
            <person name="Rovekamp M."/>
            <person name="Sano R."/>
            <person name="Sawa S."/>
            <person name="Schmid M.W."/>
            <person name="Shirakawa M."/>
            <person name="Solano R."/>
            <person name="Spunde A."/>
            <person name="Suetsugu N."/>
            <person name="Sugano S."/>
            <person name="Sugiyama A."/>
            <person name="Sun R."/>
            <person name="Suzuki Y."/>
            <person name="Takenaka M."/>
            <person name="Takezawa D."/>
            <person name="Tomogane H."/>
            <person name="Tsuzuki M."/>
            <person name="Ueda T."/>
            <person name="Umeda M."/>
            <person name="Ward J.M."/>
            <person name="Watanabe Y."/>
            <person name="Yazaki K."/>
            <person name="Yokoyama R."/>
            <person name="Yoshitake Y."/>
            <person name="Yotsui I."/>
            <person name="Zachgo S."/>
            <person name="Schmutz J."/>
        </authorList>
    </citation>
    <scope>NUCLEOTIDE SEQUENCE [LARGE SCALE GENOMIC DNA]</scope>
    <source>
        <strain evidence="2">Tak-1</strain>
    </source>
</reference>
<sequence>MTVEGLFRGYKRWSPVHPTFGAFRGMGIGLGCGVGWGPGFGPDVVGYVGAGCGLGFSVGITLIGVGVGLPVVSGITCLPYKLFLLAADEALRVTSSHVIPILKFRLEQTWTALVVRSSSLESGVRDRYHDLFLSKGREAMDSLRIKISSTTQSIPEIESPTRQKFYHRLQVKALPGLQEASKQVSPKARAAEQDIEMTEVAEKFYFEYVIGSQVSCRQVQSCTAREGLKNCSLKVHYYSSPSRLRDWDKNFQIYVGSGGENRQSPQ</sequence>
<keyword evidence="2" id="KW-1185">Reference proteome</keyword>
<evidence type="ECO:0000313" key="1">
    <source>
        <dbReference type="EMBL" id="PTQ46601.1"/>
    </source>
</evidence>
<proteinExistence type="predicted"/>
<evidence type="ECO:0000313" key="2">
    <source>
        <dbReference type="Proteomes" id="UP000244005"/>
    </source>
</evidence>
<dbReference type="EMBL" id="KZ772682">
    <property type="protein sequence ID" value="PTQ46601.1"/>
    <property type="molecule type" value="Genomic_DNA"/>
</dbReference>
<dbReference type="PANTHER" id="PTHR36778:SF1">
    <property type="entry name" value="CADMIUM-INDUCED PROTEIN AS8"/>
    <property type="match status" value="1"/>
</dbReference>
<dbReference type="Proteomes" id="UP000244005">
    <property type="component" value="Unassembled WGS sequence"/>
</dbReference>
<accession>A0A2R6XKJ9</accession>
<dbReference type="InterPro" id="IPR037735">
    <property type="entry name" value="AS8-like"/>
</dbReference>
<organism evidence="1 2">
    <name type="scientific">Marchantia polymorpha</name>
    <name type="common">Common liverwort</name>
    <name type="synonym">Marchantia aquatica</name>
    <dbReference type="NCBI Taxonomy" id="3197"/>
    <lineage>
        <taxon>Eukaryota</taxon>
        <taxon>Viridiplantae</taxon>
        <taxon>Streptophyta</taxon>
        <taxon>Embryophyta</taxon>
        <taxon>Marchantiophyta</taxon>
        <taxon>Marchantiopsida</taxon>
        <taxon>Marchantiidae</taxon>
        <taxon>Marchantiales</taxon>
        <taxon>Marchantiaceae</taxon>
        <taxon>Marchantia</taxon>
    </lineage>
</organism>
<protein>
    <submittedName>
        <fullName evidence="1">Uncharacterized protein</fullName>
    </submittedName>
</protein>
<dbReference type="OrthoDB" id="1865891at2759"/>
<name>A0A2R6XKJ9_MARPO</name>